<evidence type="ECO:0000313" key="3">
    <source>
        <dbReference type="Proteomes" id="UP001549086"/>
    </source>
</evidence>
<feature type="transmembrane region" description="Helical" evidence="1">
    <location>
        <begin position="6"/>
        <end position="25"/>
    </location>
</feature>
<evidence type="ECO:0000256" key="1">
    <source>
        <dbReference type="SAM" id="Phobius"/>
    </source>
</evidence>
<reference evidence="2 3" key="1">
    <citation type="submission" date="2024-06" db="EMBL/GenBank/DDBJ databases">
        <title>Genomic Encyclopedia of Type Strains, Phase IV (KMG-IV): sequencing the most valuable type-strain genomes for metagenomic binning, comparative biology and taxonomic classification.</title>
        <authorList>
            <person name="Goeker M."/>
        </authorList>
    </citation>
    <scope>NUCLEOTIDE SEQUENCE [LARGE SCALE GENOMIC DNA]</scope>
    <source>
        <strain evidence="2 3">DSM 23649</strain>
    </source>
</reference>
<keyword evidence="1" id="KW-0472">Membrane</keyword>
<comment type="caution">
    <text evidence="2">The sequence shown here is derived from an EMBL/GenBank/DDBJ whole genome shotgun (WGS) entry which is preliminary data.</text>
</comment>
<keyword evidence="1" id="KW-0812">Transmembrane</keyword>
<name>A0ABV2HH44_9HYPH</name>
<dbReference type="EMBL" id="JBEPLI010000003">
    <property type="protein sequence ID" value="MET3589507.1"/>
    <property type="molecule type" value="Genomic_DNA"/>
</dbReference>
<organism evidence="2 3">
    <name type="scientific">Bartonella silvatica</name>
    <dbReference type="NCBI Taxonomy" id="357760"/>
    <lineage>
        <taxon>Bacteria</taxon>
        <taxon>Pseudomonadati</taxon>
        <taxon>Pseudomonadota</taxon>
        <taxon>Alphaproteobacteria</taxon>
        <taxon>Hyphomicrobiales</taxon>
        <taxon>Bartonellaceae</taxon>
        <taxon>Bartonella</taxon>
    </lineage>
</organism>
<protein>
    <submittedName>
        <fullName evidence="2">Uncharacterized protein</fullName>
    </submittedName>
</protein>
<evidence type="ECO:0000313" key="2">
    <source>
        <dbReference type="EMBL" id="MET3589507.1"/>
    </source>
</evidence>
<proteinExistence type="predicted"/>
<dbReference type="Proteomes" id="UP001549086">
    <property type="component" value="Unassembled WGS sequence"/>
</dbReference>
<keyword evidence="3" id="KW-1185">Reference proteome</keyword>
<keyword evidence="1" id="KW-1133">Transmembrane helix</keyword>
<gene>
    <name evidence="2" type="ORF">ABID23_000589</name>
</gene>
<sequence length="78" mass="9176">MNLFVPDVYFLIHMFTLIAILLYLLDNRLSHKANYLLNFFINYAFRLSLDILLRALKNITCFLTISISVKITEYGLND</sequence>
<accession>A0ABV2HH44</accession>